<feature type="region of interest" description="Disordered" evidence="1">
    <location>
        <begin position="76"/>
        <end position="95"/>
    </location>
</feature>
<name>A0A7J8ILE9_ROUAE</name>
<dbReference type="EMBL" id="JACASE010000003">
    <property type="protein sequence ID" value="KAF6485476.1"/>
    <property type="molecule type" value="Genomic_DNA"/>
</dbReference>
<dbReference type="AlphaFoldDB" id="A0A7J8ILE9"/>
<organism evidence="3 4">
    <name type="scientific">Rousettus aegyptiacus</name>
    <name type="common">Egyptian fruit bat</name>
    <name type="synonym">Pteropus aegyptiacus</name>
    <dbReference type="NCBI Taxonomy" id="9407"/>
    <lineage>
        <taxon>Eukaryota</taxon>
        <taxon>Metazoa</taxon>
        <taxon>Chordata</taxon>
        <taxon>Craniata</taxon>
        <taxon>Vertebrata</taxon>
        <taxon>Euteleostomi</taxon>
        <taxon>Mammalia</taxon>
        <taxon>Eutheria</taxon>
        <taxon>Laurasiatheria</taxon>
        <taxon>Chiroptera</taxon>
        <taxon>Yinpterochiroptera</taxon>
        <taxon>Pteropodoidea</taxon>
        <taxon>Pteropodidae</taxon>
        <taxon>Rousettinae</taxon>
        <taxon>Rousettus</taxon>
    </lineage>
</organism>
<comment type="caution">
    <text evidence="3">The sequence shown here is derived from an EMBL/GenBank/DDBJ whole genome shotgun (WGS) entry which is preliminary data.</text>
</comment>
<dbReference type="Proteomes" id="UP000593571">
    <property type="component" value="Unassembled WGS sequence"/>
</dbReference>
<reference evidence="3 4" key="1">
    <citation type="journal article" date="2020" name="Nature">
        <title>Six reference-quality genomes reveal evolution of bat adaptations.</title>
        <authorList>
            <person name="Jebb D."/>
            <person name="Huang Z."/>
            <person name="Pippel M."/>
            <person name="Hughes G.M."/>
            <person name="Lavrichenko K."/>
            <person name="Devanna P."/>
            <person name="Winkler S."/>
            <person name="Jermiin L.S."/>
            <person name="Skirmuntt E.C."/>
            <person name="Katzourakis A."/>
            <person name="Burkitt-Gray L."/>
            <person name="Ray D.A."/>
            <person name="Sullivan K.A.M."/>
            <person name="Roscito J.G."/>
            <person name="Kirilenko B.M."/>
            <person name="Davalos L.M."/>
            <person name="Corthals A.P."/>
            <person name="Power M.L."/>
            <person name="Jones G."/>
            <person name="Ransome R.D."/>
            <person name="Dechmann D.K.N."/>
            <person name="Locatelli A.G."/>
            <person name="Puechmaille S.J."/>
            <person name="Fedrigo O."/>
            <person name="Jarvis E.D."/>
            <person name="Hiller M."/>
            <person name="Vernes S.C."/>
            <person name="Myers E.W."/>
            <person name="Teeling E.C."/>
        </authorList>
    </citation>
    <scope>NUCLEOTIDE SEQUENCE [LARGE SCALE GENOMIC DNA]</scope>
    <source>
        <strain evidence="3">MRouAeg1</strain>
        <tissue evidence="3">Muscle</tissue>
    </source>
</reference>
<evidence type="ECO:0000256" key="1">
    <source>
        <dbReference type="SAM" id="MobiDB-lite"/>
    </source>
</evidence>
<evidence type="ECO:0000313" key="4">
    <source>
        <dbReference type="Proteomes" id="UP000593571"/>
    </source>
</evidence>
<gene>
    <name evidence="3" type="ORF">HJG63_010665</name>
</gene>
<keyword evidence="2" id="KW-0472">Membrane</keyword>
<feature type="transmembrane region" description="Helical" evidence="2">
    <location>
        <begin position="40"/>
        <end position="60"/>
    </location>
</feature>
<keyword evidence="2" id="KW-0812">Transmembrane</keyword>
<evidence type="ECO:0000256" key="2">
    <source>
        <dbReference type="SAM" id="Phobius"/>
    </source>
</evidence>
<sequence length="123" mass="13721">MCNCQECGHKYQKCQLWLNETEVYFTHLTKKPTVSSYQCWFSSLMIAGNVSLLLLVALSLKATQCSSSSMSAFRQEGEEKEKVAMPGPGVQKAPQETWLTSPCTELCRTTTSKWQGRCKGRGG</sequence>
<keyword evidence="2" id="KW-1133">Transmembrane helix</keyword>
<protein>
    <submittedName>
        <fullName evidence="3">Uncharacterized protein</fullName>
    </submittedName>
</protein>
<evidence type="ECO:0000313" key="3">
    <source>
        <dbReference type="EMBL" id="KAF6485476.1"/>
    </source>
</evidence>
<proteinExistence type="predicted"/>
<accession>A0A7J8ILE9</accession>
<keyword evidence="4" id="KW-1185">Reference proteome</keyword>